<protein>
    <submittedName>
        <fullName evidence="7">Membrane transport protein-domain-containing protein</fullName>
    </submittedName>
</protein>
<feature type="region of interest" description="Disordered" evidence="5">
    <location>
        <begin position="300"/>
        <end position="386"/>
    </location>
</feature>
<keyword evidence="8" id="KW-1185">Reference proteome</keyword>
<dbReference type="GO" id="GO:0005783">
    <property type="term" value="C:endoplasmic reticulum"/>
    <property type="evidence" value="ECO:0007669"/>
    <property type="project" value="TreeGrafter"/>
</dbReference>
<evidence type="ECO:0000256" key="4">
    <source>
        <dbReference type="ARBA" id="ARBA00023136"/>
    </source>
</evidence>
<sequence length="624" mass="69187">MDYQHEYEYDYNDGGIEDQGTPIGPLLLVVFTSILEVFLLCLAGYILAGRGILDKKTQKQLNRLNVSLFTPALLFSKVAFFLTPEKLKELWIIPIFFVIVTGLSMSVAFFLSWITGLKRSQRSFAMAAAMFMNSNSLPIALMQSLVVTVPGLRWDIYDNKNSMLGRALTYLVMYSTMGMVLRWSYGVRLLTQADTEHEPDVQVQVNQLHIDASSGDYETSALLDERSPLLGSYERQRNGEYDRSRNGNADYFTSRPSASTLVDVSGPTSSGSSIKSHSRSRDNSPTRQELTADLTKVIVAQPQSHDMRPPPRRRTTFYNSFPNSPNQSRVHLPTSSEESSSSSLTASPYESDHEGREADAETGLLSQPTSASLPTHHRRHPHAHPLHKRVWKRLTRWWVTLNDFMTVPLWAALLSLTVACIAPLQHTLENHMQPVKGAISSAGKCSIPLTLIVLGAYFYTPPPEEGASSTTNSAPAQDIGLSTRKGKGKGTSVWGSVKELFGFSDDPAKVRAKKEEPKRPGETKTVIIAVLSRMVITPVLLLPAMWFAAKYDHVPVFDDPIFVVANILLLASPPALTLAQITQTASGAAFERLISRTIFWSYCILTPFTTVIFVVVGLTLARME</sequence>
<feature type="transmembrane region" description="Helical" evidence="6">
    <location>
        <begin position="397"/>
        <end position="425"/>
    </location>
</feature>
<feature type="compositionally biased region" description="Polar residues" evidence="5">
    <location>
        <begin position="364"/>
        <end position="373"/>
    </location>
</feature>
<evidence type="ECO:0000256" key="1">
    <source>
        <dbReference type="ARBA" id="ARBA00004141"/>
    </source>
</evidence>
<evidence type="ECO:0000256" key="3">
    <source>
        <dbReference type="ARBA" id="ARBA00022989"/>
    </source>
</evidence>
<feature type="transmembrane region" description="Helical" evidence="6">
    <location>
        <begin position="90"/>
        <end position="112"/>
    </location>
</feature>
<feature type="transmembrane region" description="Helical" evidence="6">
    <location>
        <begin position="561"/>
        <end position="579"/>
    </location>
</feature>
<feature type="compositionally biased region" description="Basic and acidic residues" evidence="5">
    <location>
        <begin position="234"/>
        <end position="245"/>
    </location>
</feature>
<feature type="transmembrane region" description="Helical" evidence="6">
    <location>
        <begin position="26"/>
        <end position="52"/>
    </location>
</feature>
<name>A0A5C3M1K1_9AGAR</name>
<feature type="region of interest" description="Disordered" evidence="5">
    <location>
        <begin position="465"/>
        <end position="487"/>
    </location>
</feature>
<feature type="transmembrane region" description="Helical" evidence="6">
    <location>
        <begin position="526"/>
        <end position="549"/>
    </location>
</feature>
<feature type="transmembrane region" description="Helical" evidence="6">
    <location>
        <begin position="124"/>
        <end position="147"/>
    </location>
</feature>
<feature type="compositionally biased region" description="Polar residues" evidence="5">
    <location>
        <begin position="316"/>
        <end position="329"/>
    </location>
</feature>
<keyword evidence="3 6" id="KW-1133">Transmembrane helix</keyword>
<feature type="transmembrane region" description="Helical" evidence="6">
    <location>
        <begin position="167"/>
        <end position="185"/>
    </location>
</feature>
<dbReference type="OrthoDB" id="2499604at2759"/>
<dbReference type="PANTHER" id="PTHR31794:SF2">
    <property type="entry name" value="AUXIN EFFLUX TRANSPORTER FAMILY PROTEIN (EUROFUNG)"/>
    <property type="match status" value="1"/>
</dbReference>
<proteinExistence type="predicted"/>
<organism evidence="7 8">
    <name type="scientific">Crucibulum laeve</name>
    <dbReference type="NCBI Taxonomy" id="68775"/>
    <lineage>
        <taxon>Eukaryota</taxon>
        <taxon>Fungi</taxon>
        <taxon>Dikarya</taxon>
        <taxon>Basidiomycota</taxon>
        <taxon>Agaricomycotina</taxon>
        <taxon>Agaricomycetes</taxon>
        <taxon>Agaricomycetidae</taxon>
        <taxon>Agaricales</taxon>
        <taxon>Agaricineae</taxon>
        <taxon>Nidulariaceae</taxon>
        <taxon>Crucibulum</taxon>
    </lineage>
</organism>
<feature type="compositionally biased region" description="Basic residues" evidence="5">
    <location>
        <begin position="375"/>
        <end position="386"/>
    </location>
</feature>
<dbReference type="Pfam" id="PF03547">
    <property type="entry name" value="Mem_trans"/>
    <property type="match status" value="1"/>
</dbReference>
<evidence type="ECO:0000256" key="6">
    <source>
        <dbReference type="SAM" id="Phobius"/>
    </source>
</evidence>
<dbReference type="EMBL" id="ML213604">
    <property type="protein sequence ID" value="TFK38206.1"/>
    <property type="molecule type" value="Genomic_DNA"/>
</dbReference>
<dbReference type="Proteomes" id="UP000308652">
    <property type="component" value="Unassembled WGS sequence"/>
</dbReference>
<evidence type="ECO:0000313" key="7">
    <source>
        <dbReference type="EMBL" id="TFK38206.1"/>
    </source>
</evidence>
<dbReference type="InterPro" id="IPR004776">
    <property type="entry name" value="Mem_transp_PIN-like"/>
</dbReference>
<keyword evidence="2 6" id="KW-0812">Transmembrane</keyword>
<evidence type="ECO:0000313" key="8">
    <source>
        <dbReference type="Proteomes" id="UP000308652"/>
    </source>
</evidence>
<reference evidence="7 8" key="1">
    <citation type="journal article" date="2019" name="Nat. Ecol. Evol.">
        <title>Megaphylogeny resolves global patterns of mushroom evolution.</title>
        <authorList>
            <person name="Varga T."/>
            <person name="Krizsan K."/>
            <person name="Foldi C."/>
            <person name="Dima B."/>
            <person name="Sanchez-Garcia M."/>
            <person name="Sanchez-Ramirez S."/>
            <person name="Szollosi G.J."/>
            <person name="Szarkandi J.G."/>
            <person name="Papp V."/>
            <person name="Albert L."/>
            <person name="Andreopoulos W."/>
            <person name="Angelini C."/>
            <person name="Antonin V."/>
            <person name="Barry K.W."/>
            <person name="Bougher N.L."/>
            <person name="Buchanan P."/>
            <person name="Buyck B."/>
            <person name="Bense V."/>
            <person name="Catcheside P."/>
            <person name="Chovatia M."/>
            <person name="Cooper J."/>
            <person name="Damon W."/>
            <person name="Desjardin D."/>
            <person name="Finy P."/>
            <person name="Geml J."/>
            <person name="Haridas S."/>
            <person name="Hughes K."/>
            <person name="Justo A."/>
            <person name="Karasinski D."/>
            <person name="Kautmanova I."/>
            <person name="Kiss B."/>
            <person name="Kocsube S."/>
            <person name="Kotiranta H."/>
            <person name="LaButti K.M."/>
            <person name="Lechner B.E."/>
            <person name="Liimatainen K."/>
            <person name="Lipzen A."/>
            <person name="Lukacs Z."/>
            <person name="Mihaltcheva S."/>
            <person name="Morgado L.N."/>
            <person name="Niskanen T."/>
            <person name="Noordeloos M.E."/>
            <person name="Ohm R.A."/>
            <person name="Ortiz-Santana B."/>
            <person name="Ovrebo C."/>
            <person name="Racz N."/>
            <person name="Riley R."/>
            <person name="Savchenko A."/>
            <person name="Shiryaev A."/>
            <person name="Soop K."/>
            <person name="Spirin V."/>
            <person name="Szebenyi C."/>
            <person name="Tomsovsky M."/>
            <person name="Tulloss R.E."/>
            <person name="Uehling J."/>
            <person name="Grigoriev I.V."/>
            <person name="Vagvolgyi C."/>
            <person name="Papp T."/>
            <person name="Martin F.M."/>
            <person name="Miettinen O."/>
            <person name="Hibbett D.S."/>
            <person name="Nagy L.G."/>
        </authorList>
    </citation>
    <scope>NUCLEOTIDE SEQUENCE [LARGE SCALE GENOMIC DNA]</scope>
    <source>
        <strain evidence="7 8">CBS 166.37</strain>
    </source>
</reference>
<dbReference type="AlphaFoldDB" id="A0A5C3M1K1"/>
<feature type="compositionally biased region" description="Basic and acidic residues" evidence="5">
    <location>
        <begin position="350"/>
        <end position="359"/>
    </location>
</feature>
<feature type="transmembrane region" description="Helical" evidence="6">
    <location>
        <begin position="64"/>
        <end position="84"/>
    </location>
</feature>
<evidence type="ECO:0000256" key="2">
    <source>
        <dbReference type="ARBA" id="ARBA00022692"/>
    </source>
</evidence>
<keyword evidence="4 6" id="KW-0472">Membrane</keyword>
<evidence type="ECO:0000256" key="5">
    <source>
        <dbReference type="SAM" id="MobiDB-lite"/>
    </source>
</evidence>
<dbReference type="GO" id="GO:0016020">
    <property type="term" value="C:membrane"/>
    <property type="evidence" value="ECO:0007669"/>
    <property type="project" value="UniProtKB-SubCell"/>
</dbReference>
<feature type="compositionally biased region" description="Low complexity" evidence="5">
    <location>
        <begin position="265"/>
        <end position="275"/>
    </location>
</feature>
<dbReference type="GO" id="GO:0055085">
    <property type="term" value="P:transmembrane transport"/>
    <property type="evidence" value="ECO:0007669"/>
    <property type="project" value="InterPro"/>
</dbReference>
<comment type="subcellular location">
    <subcellularLocation>
        <location evidence="1">Membrane</location>
        <topology evidence="1">Multi-pass membrane protein</topology>
    </subcellularLocation>
</comment>
<accession>A0A5C3M1K1</accession>
<gene>
    <name evidence="7" type="ORF">BDQ12DRAFT_684171</name>
</gene>
<dbReference type="PANTHER" id="PTHR31794">
    <property type="entry name" value="AUXIN EFFLUX TRANSPORTER FAMILY PROTEIN (EUROFUNG)"/>
    <property type="match status" value="1"/>
</dbReference>
<feature type="region of interest" description="Disordered" evidence="5">
    <location>
        <begin position="228"/>
        <end position="288"/>
    </location>
</feature>
<feature type="transmembrane region" description="Helical" evidence="6">
    <location>
        <begin position="599"/>
        <end position="621"/>
    </location>
</feature>
<dbReference type="STRING" id="68775.A0A5C3M1K1"/>